<dbReference type="FunFam" id="3.40.50.300:FF:001573">
    <property type="entry name" value="Carbon monoxide dehydrogenase accessory protein CooC"/>
    <property type="match status" value="1"/>
</dbReference>
<dbReference type="SUPFAM" id="SSF52540">
    <property type="entry name" value="P-loop containing nucleoside triphosphate hydrolases"/>
    <property type="match status" value="1"/>
</dbReference>
<protein>
    <submittedName>
        <fullName evidence="4">Carbon monoxide dehydrogenase accessory nickel-insertion protein CooC</fullName>
    </submittedName>
</protein>
<dbReference type="InterPro" id="IPR027417">
    <property type="entry name" value="P-loop_NTPase"/>
</dbReference>
<dbReference type="GO" id="GO:0009898">
    <property type="term" value="C:cytoplasmic side of plasma membrane"/>
    <property type="evidence" value="ECO:0007669"/>
    <property type="project" value="TreeGrafter"/>
</dbReference>
<gene>
    <name evidence="4" type="primary">cooC</name>
    <name evidence="4" type="ORF">TBCH5v1_1368</name>
</gene>
<dbReference type="PANTHER" id="PTHR43384:SF6">
    <property type="entry name" value="SEPTUM SITE-DETERMINING PROTEIN MIND HOMOLOG, CHLOROPLASTIC"/>
    <property type="match status" value="1"/>
</dbReference>
<dbReference type="STRING" id="55802.TBCH5v1_1368"/>
<dbReference type="GO" id="GO:0005829">
    <property type="term" value="C:cytosol"/>
    <property type="evidence" value="ECO:0007669"/>
    <property type="project" value="TreeGrafter"/>
</dbReference>
<dbReference type="GO" id="GO:0005524">
    <property type="term" value="F:ATP binding"/>
    <property type="evidence" value="ECO:0007669"/>
    <property type="project" value="UniProtKB-KW"/>
</dbReference>
<keyword evidence="1" id="KW-0547">Nucleotide-binding</keyword>
<dbReference type="PANTHER" id="PTHR43384">
    <property type="entry name" value="SEPTUM SITE-DETERMINING PROTEIN MIND HOMOLOG, CHLOROPLASTIC-RELATED"/>
    <property type="match status" value="1"/>
</dbReference>
<dbReference type="PIRSF" id="PIRSF005647">
    <property type="entry name" value="CooC"/>
    <property type="match status" value="1"/>
</dbReference>
<organism evidence="4 5">
    <name type="scientific">Thermococcus barophilus</name>
    <dbReference type="NCBI Taxonomy" id="55802"/>
    <lineage>
        <taxon>Archaea</taxon>
        <taxon>Methanobacteriati</taxon>
        <taxon>Methanobacteriota</taxon>
        <taxon>Thermococci</taxon>
        <taxon>Thermococcales</taxon>
        <taxon>Thermococcaceae</taxon>
        <taxon>Thermococcus</taxon>
    </lineage>
</organism>
<feature type="domain" description="CobQ/CobB/MinD/ParA nucleotide binding" evidence="3">
    <location>
        <begin position="3"/>
        <end position="212"/>
    </location>
</feature>
<accession>A0A0S1XC23</accession>
<dbReference type="EMBL" id="CP013050">
    <property type="protein sequence ID" value="ALM75288.1"/>
    <property type="molecule type" value="Genomic_DNA"/>
</dbReference>
<name>A0A0S1XC23_THEBA</name>
<evidence type="ECO:0000259" key="3">
    <source>
        <dbReference type="Pfam" id="PF01656"/>
    </source>
</evidence>
<dbReference type="PATRIC" id="fig|55802.8.peg.1348"/>
<evidence type="ECO:0000256" key="1">
    <source>
        <dbReference type="ARBA" id="ARBA00022741"/>
    </source>
</evidence>
<dbReference type="RefSeq" id="WP_056933963.1">
    <property type="nucleotide sequence ID" value="NZ_CP013050.1"/>
</dbReference>
<dbReference type="InterPro" id="IPR050625">
    <property type="entry name" value="ParA/MinD_ATPase"/>
</dbReference>
<dbReference type="GO" id="GO:0016887">
    <property type="term" value="F:ATP hydrolysis activity"/>
    <property type="evidence" value="ECO:0007669"/>
    <property type="project" value="TreeGrafter"/>
</dbReference>
<dbReference type="Gene3D" id="3.40.50.300">
    <property type="entry name" value="P-loop containing nucleotide triphosphate hydrolases"/>
    <property type="match status" value="1"/>
</dbReference>
<dbReference type="Proteomes" id="UP000066042">
    <property type="component" value="Chromosome"/>
</dbReference>
<keyword evidence="2" id="KW-0067">ATP-binding</keyword>
<evidence type="ECO:0000313" key="4">
    <source>
        <dbReference type="EMBL" id="ALM75288.1"/>
    </source>
</evidence>
<proteinExistence type="predicted"/>
<dbReference type="InterPro" id="IPR014433">
    <property type="entry name" value="CooC"/>
</dbReference>
<dbReference type="InterPro" id="IPR002586">
    <property type="entry name" value="CobQ/CobB/MinD/ParA_Nub-bd_dom"/>
</dbReference>
<reference evidence="4 5" key="1">
    <citation type="journal article" date="2016" name="Genome Announc.">
        <title>Complete genome sequence of the hyperthermophilic and piezophilic archaeon Thermococcus barophilus Ch5, capable of growth at the expense of hydrogenogenesis from carbon monoxide and formate.</title>
        <authorList>
            <person name="Oger P."/>
            <person name="Sokolova T.G."/>
            <person name="Kozhevnikova D.A."/>
            <person name="Taranov E.A."/>
            <person name="Vannier P."/>
            <person name="Lee H.S."/>
            <person name="Kwon K.K."/>
            <person name="Kang S.G."/>
            <person name="Lee J.H."/>
            <person name="Bonch-Osmolovskaya E.A."/>
            <person name="Lebedinsky A.V."/>
        </authorList>
    </citation>
    <scope>NUCLEOTIDE SEQUENCE [LARGE SCALE GENOMIC DNA]</scope>
    <source>
        <strain evidence="5">Ch5</strain>
    </source>
</reference>
<evidence type="ECO:0000313" key="5">
    <source>
        <dbReference type="Proteomes" id="UP000066042"/>
    </source>
</evidence>
<dbReference type="GO" id="GO:0051782">
    <property type="term" value="P:negative regulation of cell division"/>
    <property type="evidence" value="ECO:0007669"/>
    <property type="project" value="TreeGrafter"/>
</dbReference>
<dbReference type="AlphaFoldDB" id="A0A0S1XC23"/>
<sequence>MKILVAGKGGVGKTTISALLAHILADKGYNILALDTDSVPNLAQSLGVPFEEALEIVPLSRNEKLAEERTGARPGEGWGVLFSLTPKVDDLAEQYGITIKPNLKLVVVGSIEQSKEGCLCPALALARAFLMHVLLSEKDIVIVDSEAGAEVFGRGLAEKFDVMICVAEPTLKSLLIARKLIEMGKQLNIPNIFLVINKVRNSLKASQLYAKVFSDSTPYHLVNFDESVINVDNKGKGVDSIPKDSPIYEDVEALARRILNVKKRSKVL</sequence>
<dbReference type="GeneID" id="26136615"/>
<dbReference type="Pfam" id="PF01656">
    <property type="entry name" value="CbiA"/>
    <property type="match status" value="1"/>
</dbReference>
<evidence type="ECO:0000256" key="2">
    <source>
        <dbReference type="ARBA" id="ARBA00022840"/>
    </source>
</evidence>